<dbReference type="KEGG" id="xdo:XDD1_1499"/>
<evidence type="ECO:0000313" key="7">
    <source>
        <dbReference type="EMBL" id="CDG17616.1"/>
    </source>
</evidence>
<dbReference type="Pfam" id="PF13592">
    <property type="entry name" value="HTH_33"/>
    <property type="match status" value="1"/>
</dbReference>
<dbReference type="EMBL" id="FO704550">
    <property type="protein sequence ID" value="CDG17616.1"/>
    <property type="molecule type" value="Genomic_DNA"/>
</dbReference>
<dbReference type="EMBL" id="FO704550">
    <property type="protein sequence ID" value="CDG18307.1"/>
    <property type="molecule type" value="Genomic_DNA"/>
</dbReference>
<dbReference type="Pfam" id="PF13551">
    <property type="entry name" value="HTH_29"/>
    <property type="match status" value="1"/>
</dbReference>
<evidence type="ECO:0000313" key="5">
    <source>
        <dbReference type="EMBL" id="CDG16421.1"/>
    </source>
</evidence>
<dbReference type="GO" id="GO:0003676">
    <property type="term" value="F:nucleic acid binding"/>
    <property type="evidence" value="ECO:0007669"/>
    <property type="project" value="InterPro"/>
</dbReference>
<dbReference type="InterPro" id="IPR038717">
    <property type="entry name" value="Tc1-like_DDE_dom"/>
</dbReference>
<organism evidence="4 11">
    <name type="scientific">Xenorhabdus doucetiae</name>
    <dbReference type="NCBI Taxonomy" id="351671"/>
    <lineage>
        <taxon>Bacteria</taxon>
        <taxon>Pseudomonadati</taxon>
        <taxon>Pseudomonadota</taxon>
        <taxon>Gammaproteobacteria</taxon>
        <taxon>Enterobacterales</taxon>
        <taxon>Morganellaceae</taxon>
        <taxon>Xenorhabdus</taxon>
    </lineage>
</organism>
<evidence type="ECO:0000313" key="4">
    <source>
        <dbReference type="EMBL" id="CDG16253.1"/>
    </source>
</evidence>
<feature type="domain" description="Tc1-like transposase DDE" evidence="1">
    <location>
        <begin position="177"/>
        <end position="321"/>
    </location>
</feature>
<dbReference type="PANTHER" id="PTHR46564:SF1">
    <property type="entry name" value="TRANSPOSASE"/>
    <property type="match status" value="1"/>
</dbReference>
<evidence type="ECO:0000259" key="2">
    <source>
        <dbReference type="Pfam" id="PF13592"/>
    </source>
</evidence>
<gene>
    <name evidence="3" type="ORF">XDD1_0258</name>
    <name evidence="4" type="ORF">XDD1_0550</name>
    <name evidence="5" type="ORF">XDD1_0718</name>
    <name evidence="6" type="ORF">XDD1_1499</name>
    <name evidence="7" type="ORF">XDD1_1917</name>
    <name evidence="8" type="ORF">XDD1_1951</name>
    <name evidence="9" type="ORF">XDD1_2028</name>
    <name evidence="10" type="ORF">XDD1_2608</name>
</gene>
<evidence type="ECO:0000313" key="3">
    <source>
        <dbReference type="EMBL" id="CDG15969.1"/>
    </source>
</evidence>
<dbReference type="KEGG" id="xdo:XDD1_1951"/>
<evidence type="ECO:0000313" key="8">
    <source>
        <dbReference type="EMBL" id="CDG17650.1"/>
    </source>
</evidence>
<dbReference type="EMBL" id="FO704550">
    <property type="protein sequence ID" value="CDG16421.1"/>
    <property type="molecule type" value="Genomic_DNA"/>
</dbReference>
<proteinExistence type="predicted"/>
<dbReference type="KEGG" id="xdo:XDD1_2608"/>
<evidence type="ECO:0000313" key="6">
    <source>
        <dbReference type="EMBL" id="CDG17198.1"/>
    </source>
</evidence>
<dbReference type="AlphaFoldDB" id="A0A068QN24"/>
<dbReference type="HOGENOM" id="CLU_056788_0_3_6"/>
<dbReference type="KEGG" id="xdo:XDD1_2028"/>
<evidence type="ECO:0000313" key="11">
    <source>
        <dbReference type="Proteomes" id="UP000032721"/>
    </source>
</evidence>
<dbReference type="EMBL" id="FO704550">
    <property type="protein sequence ID" value="CDG17727.1"/>
    <property type="molecule type" value="Genomic_DNA"/>
</dbReference>
<dbReference type="EMBL" id="FO704550">
    <property type="protein sequence ID" value="CDG17650.1"/>
    <property type="molecule type" value="Genomic_DNA"/>
</dbReference>
<dbReference type="Proteomes" id="UP000032721">
    <property type="component" value="Chromosome"/>
</dbReference>
<dbReference type="Gene3D" id="3.30.420.10">
    <property type="entry name" value="Ribonuclease H-like superfamily/Ribonuclease H"/>
    <property type="match status" value="1"/>
</dbReference>
<dbReference type="KEGG" id="xdo:XDD1_1917"/>
<dbReference type="InterPro" id="IPR012337">
    <property type="entry name" value="RNaseH-like_sf"/>
</dbReference>
<dbReference type="EMBL" id="FO704550">
    <property type="protein sequence ID" value="CDG15969.1"/>
    <property type="molecule type" value="Genomic_DNA"/>
</dbReference>
<evidence type="ECO:0000259" key="1">
    <source>
        <dbReference type="Pfam" id="PF13358"/>
    </source>
</evidence>
<dbReference type="Pfam" id="PF13358">
    <property type="entry name" value="DDE_3"/>
    <property type="match status" value="1"/>
</dbReference>
<dbReference type="SUPFAM" id="SSF53098">
    <property type="entry name" value="Ribonuclease H-like"/>
    <property type="match status" value="1"/>
</dbReference>
<dbReference type="KEGG" id="xdo:XDD1_0258"/>
<dbReference type="NCBIfam" id="NF033545">
    <property type="entry name" value="transpos_IS630"/>
    <property type="match status" value="1"/>
</dbReference>
<evidence type="ECO:0000313" key="10">
    <source>
        <dbReference type="EMBL" id="CDG18307.1"/>
    </source>
</evidence>
<protein>
    <submittedName>
        <fullName evidence="4">Transposase</fullName>
    </submittedName>
</protein>
<dbReference type="InterPro" id="IPR025959">
    <property type="entry name" value="Winged_HTH_dom"/>
</dbReference>
<evidence type="ECO:0000313" key="9">
    <source>
        <dbReference type="EMBL" id="CDG17727.1"/>
    </source>
</evidence>
<dbReference type="InterPro" id="IPR036397">
    <property type="entry name" value="RNaseH_sf"/>
</dbReference>
<dbReference type="STRING" id="351671.XDD1_0258"/>
<dbReference type="KEGG" id="xdo:XDD1_0550"/>
<dbReference type="EMBL" id="FO704550">
    <property type="protein sequence ID" value="CDG16253.1"/>
    <property type="molecule type" value="Genomic_DNA"/>
</dbReference>
<dbReference type="PANTHER" id="PTHR46564">
    <property type="entry name" value="TRANSPOSASE"/>
    <property type="match status" value="1"/>
</dbReference>
<dbReference type="InterPro" id="IPR047655">
    <property type="entry name" value="Transpos_IS630-like"/>
</dbReference>
<sequence>MISYPNPIMLAIMKIHLTPEQKRALELMHDTTRDSRVCDRIKAVLLASEGWTAQMIAQALRIHETTVSRHLKDFIAQEKLTPENGGSESHLSAKQTADLVDYLTANLLHTTAQIVDYVRARWQVSFSVGGMTKWLHRQGFSYKKPKGVPHKFDADKQQQFIDDYQSLKDRAGQNEPILFIDAVHPSQSTKLSYGWMKAGKNQVKVVETTGSRTRLNLLGALNLQRIEDTVIREYPSINAENIAYFFGAIRETYPLSQKIHIILDGAGYHRAELVKEVAYVLNIELHYLPPYSPNLNPIERLWKYMNEQVRNNVYFPDAKTFRETLRHFFHVTLPEKAKELTTRLTDNFQILKPASSS</sequence>
<dbReference type="EMBL" id="FO704550">
    <property type="protein sequence ID" value="CDG17198.1"/>
    <property type="molecule type" value="Genomic_DNA"/>
</dbReference>
<dbReference type="SUPFAM" id="SSF46689">
    <property type="entry name" value="Homeodomain-like"/>
    <property type="match status" value="1"/>
</dbReference>
<dbReference type="InterPro" id="IPR009057">
    <property type="entry name" value="Homeodomain-like_sf"/>
</dbReference>
<feature type="domain" description="Winged helix-turn helix" evidence="2">
    <location>
        <begin position="107"/>
        <end position="164"/>
    </location>
</feature>
<dbReference type="KEGG" id="xdo:XDD1_0718"/>
<reference evidence="4 11" key="1">
    <citation type="submission" date="2013-07" db="EMBL/GenBank/DDBJ databases">
        <authorList>
            <person name="Genoscope - CEA"/>
        </authorList>
    </citation>
    <scope>NUCLEOTIDE SEQUENCE [LARGE SCALE GENOMIC DNA]</scope>
    <source>
        <strain evidence="4">FRM16</strain>
        <strain evidence="11">FRM16 / DSM 17909</strain>
    </source>
</reference>
<name>A0A068QN24_9GAMM</name>
<accession>A0A068QN24</accession>